<proteinExistence type="predicted"/>
<dbReference type="InterPro" id="IPR029044">
    <property type="entry name" value="Nucleotide-diphossugar_trans"/>
</dbReference>
<keyword evidence="1 3" id="KW-0808">Transferase</keyword>
<keyword evidence="4" id="KW-1185">Reference proteome</keyword>
<dbReference type="GO" id="GO:0016740">
    <property type="term" value="F:transferase activity"/>
    <property type="evidence" value="ECO:0007669"/>
    <property type="project" value="UniProtKB-KW"/>
</dbReference>
<evidence type="ECO:0000313" key="4">
    <source>
        <dbReference type="Proteomes" id="UP001206924"/>
    </source>
</evidence>
<comment type="caution">
    <text evidence="3">The sequence shown here is derived from an EMBL/GenBank/DDBJ whole genome shotgun (WGS) entry which is preliminary data.</text>
</comment>
<dbReference type="Gene3D" id="3.90.550.10">
    <property type="entry name" value="Spore Coat Polysaccharide Biosynthesis Protein SpsA, Chain A"/>
    <property type="match status" value="1"/>
</dbReference>
<evidence type="ECO:0000256" key="1">
    <source>
        <dbReference type="ARBA" id="ARBA00022679"/>
    </source>
</evidence>
<name>A0ABT1NSM2_9MICC</name>
<reference evidence="3 4" key="1">
    <citation type="submission" date="2022-07" db="EMBL/GenBank/DDBJ databases">
        <title>Novel species in genus Arthrobacter.</title>
        <authorList>
            <person name="Liu Y."/>
        </authorList>
    </citation>
    <scope>NUCLEOTIDE SEQUENCE [LARGE SCALE GENOMIC DNA]</scope>
    <source>
        <strain evidence="4">zg-Y859</strain>
    </source>
</reference>
<dbReference type="InterPro" id="IPR025877">
    <property type="entry name" value="MobA-like_NTP_Trfase"/>
</dbReference>
<feature type="domain" description="MobA-like NTP transferase" evidence="2">
    <location>
        <begin position="7"/>
        <end position="172"/>
    </location>
</feature>
<dbReference type="PANTHER" id="PTHR19136:SF81">
    <property type="entry name" value="MOLYBDENUM COFACTOR GUANYLYLTRANSFERASE"/>
    <property type="match status" value="1"/>
</dbReference>
<accession>A0ABT1NSM2</accession>
<dbReference type="SUPFAM" id="SSF53448">
    <property type="entry name" value="Nucleotide-diphospho-sugar transferases"/>
    <property type="match status" value="1"/>
</dbReference>
<dbReference type="EMBL" id="JANFLP010000013">
    <property type="protein sequence ID" value="MCQ1950683.1"/>
    <property type="molecule type" value="Genomic_DNA"/>
</dbReference>
<evidence type="ECO:0000313" key="3">
    <source>
        <dbReference type="EMBL" id="MCQ1950683.1"/>
    </source>
</evidence>
<gene>
    <name evidence="3" type="ORF">NNX28_12200</name>
</gene>
<dbReference type="RefSeq" id="WP_255865921.1">
    <property type="nucleotide sequence ID" value="NZ_CP104263.1"/>
</dbReference>
<dbReference type="Pfam" id="PF12804">
    <property type="entry name" value="NTP_transf_3"/>
    <property type="match status" value="1"/>
</dbReference>
<organism evidence="3 4">
    <name type="scientific">Arthrobacter jinronghuae</name>
    <dbReference type="NCBI Taxonomy" id="2964609"/>
    <lineage>
        <taxon>Bacteria</taxon>
        <taxon>Bacillati</taxon>
        <taxon>Actinomycetota</taxon>
        <taxon>Actinomycetes</taxon>
        <taxon>Micrococcales</taxon>
        <taxon>Micrococcaceae</taxon>
        <taxon>Arthrobacter</taxon>
    </lineage>
</organism>
<dbReference type="Proteomes" id="UP001206924">
    <property type="component" value="Unassembled WGS sequence"/>
</dbReference>
<sequence>MSAAYDAVILAGGRSTRLGGTPKALLLAGERTLLETTLAAVPDARNVAVAGPPELAKLLGSTVPAGCPGRPLLVREEPAYAGPAAAVGAAVAALAALADGNRDSGESPWTMVLACDMPQVAAAVRALLAAAAVPPAESLLAVDSSGTRQPLAALYRTADLRAAVDSLAAEGLANKPMKALLARVQWRGVDVPPTSTADVDTWNDAQTLGVSAGDLP</sequence>
<evidence type="ECO:0000259" key="2">
    <source>
        <dbReference type="Pfam" id="PF12804"/>
    </source>
</evidence>
<protein>
    <submittedName>
        <fullName evidence="3">NTP transferase domain-containing protein</fullName>
    </submittedName>
</protein>
<dbReference type="PANTHER" id="PTHR19136">
    <property type="entry name" value="MOLYBDENUM COFACTOR GUANYLYLTRANSFERASE"/>
    <property type="match status" value="1"/>
</dbReference>